<proteinExistence type="predicted"/>
<dbReference type="AlphaFoldDB" id="A0A6M5YTW1"/>
<dbReference type="Proteomes" id="UP000503447">
    <property type="component" value="Chromosome"/>
</dbReference>
<sequence>MRVRSLCLVLATTVGCESLRPAPPVAPPAPPTVAVKPPDPPKPPVEILRASVSQPEPPAPAQPPEDDPLESVARCLERDDWRGAATHLNSYVCAHPDQPLFRLQLAELYLRGARPADARLQYERFIADAQSGPPAIRPYIVTAHIKLMEIAQRSGNRFGELFHRGVGLLLLVEEQDRAANRDEKFCEEMLCKALRALTDAKELKPGDPRVRIYLADALDRTGNRRAAAAERSAARMLLPSSEMTAAERRPMLLGE</sequence>
<dbReference type="PROSITE" id="PS51257">
    <property type="entry name" value="PROKAR_LIPOPROTEIN"/>
    <property type="match status" value="1"/>
</dbReference>
<dbReference type="EMBL" id="CP053452">
    <property type="protein sequence ID" value="QJW97319.1"/>
    <property type="molecule type" value="Genomic_DNA"/>
</dbReference>
<feature type="compositionally biased region" description="Pro residues" evidence="1">
    <location>
        <begin position="21"/>
        <end position="44"/>
    </location>
</feature>
<evidence type="ECO:0000256" key="1">
    <source>
        <dbReference type="SAM" id="MobiDB-lite"/>
    </source>
</evidence>
<dbReference type="KEGG" id="ftj:FTUN_4889"/>
<dbReference type="RefSeq" id="WP_171472709.1">
    <property type="nucleotide sequence ID" value="NZ_CP053452.2"/>
</dbReference>
<reference evidence="3" key="1">
    <citation type="submission" date="2020-05" db="EMBL/GenBank/DDBJ databases">
        <title>Frigoriglobus tundricola gen. nov., sp. nov., a psychrotolerant cellulolytic planctomycete of the family Gemmataceae with two divergent copies of 16S rRNA gene.</title>
        <authorList>
            <person name="Kulichevskaya I.S."/>
            <person name="Ivanova A.A."/>
            <person name="Naumoff D.G."/>
            <person name="Beletsky A.V."/>
            <person name="Rijpstra W.I.C."/>
            <person name="Sinninghe Damste J.S."/>
            <person name="Mardanov A.V."/>
            <person name="Ravin N.V."/>
            <person name="Dedysh S.N."/>
        </authorList>
    </citation>
    <scope>NUCLEOTIDE SEQUENCE [LARGE SCALE GENOMIC DNA]</scope>
    <source>
        <strain evidence="3">PL17</strain>
    </source>
</reference>
<dbReference type="Gene3D" id="1.25.40.10">
    <property type="entry name" value="Tetratricopeptide repeat domain"/>
    <property type="match status" value="1"/>
</dbReference>
<gene>
    <name evidence="2" type="ORF">FTUN_4889</name>
</gene>
<dbReference type="InterPro" id="IPR011990">
    <property type="entry name" value="TPR-like_helical_dom_sf"/>
</dbReference>
<evidence type="ECO:0000313" key="3">
    <source>
        <dbReference type="Proteomes" id="UP000503447"/>
    </source>
</evidence>
<evidence type="ECO:0000313" key="2">
    <source>
        <dbReference type="EMBL" id="QJW97319.1"/>
    </source>
</evidence>
<feature type="region of interest" description="Disordered" evidence="1">
    <location>
        <begin position="19"/>
        <end position="48"/>
    </location>
</feature>
<name>A0A6M5YTW1_9BACT</name>
<accession>A0A6M5YTW1</accession>
<dbReference type="SUPFAM" id="SSF48452">
    <property type="entry name" value="TPR-like"/>
    <property type="match status" value="1"/>
</dbReference>
<organism evidence="2 3">
    <name type="scientific">Frigoriglobus tundricola</name>
    <dbReference type="NCBI Taxonomy" id="2774151"/>
    <lineage>
        <taxon>Bacteria</taxon>
        <taxon>Pseudomonadati</taxon>
        <taxon>Planctomycetota</taxon>
        <taxon>Planctomycetia</taxon>
        <taxon>Gemmatales</taxon>
        <taxon>Gemmataceae</taxon>
        <taxon>Frigoriglobus</taxon>
    </lineage>
</organism>
<protein>
    <submittedName>
        <fullName evidence="2">Uncharacterized protein</fullName>
    </submittedName>
</protein>
<keyword evidence="3" id="KW-1185">Reference proteome</keyword>